<sequence length="271" mass="31174">MMDSPLNKAHQQERKAEALLRSGKFDEAVECHQQAAEYLLKAQSLTRVEKALESLQLQHDHHIKQKAVIRAKQRKAQLQKQQQMDSNDTTITNIASLSDNLPQISGYSDMPTDVTDGQMEEETFKTMEETDSLLFFLHNRAISLGMDSPRPWPNRHLIQTAVKAPKDDKMIIEELKTHNLALRSHIEQLLGENANLHEELNKIKKENEELKTNNHIKPVYVDDENDEEERFYSIPPHMNLSDLPSLELPPLEMPLFDFDSIKAKMNSNSDT</sequence>
<dbReference type="InterPro" id="IPR039679">
    <property type="entry name" value="NRBF2"/>
</dbReference>
<accession>A0A1S3HAU0</accession>
<evidence type="ECO:0000313" key="4">
    <source>
        <dbReference type="RefSeq" id="XP_013383157.1"/>
    </source>
</evidence>
<keyword evidence="1" id="KW-0175">Coiled coil</keyword>
<evidence type="ECO:0000313" key="3">
    <source>
        <dbReference type="Proteomes" id="UP000085678"/>
    </source>
</evidence>
<dbReference type="STRING" id="7574.A0A1S3HAU0"/>
<name>A0A1S3HAU0_LINAN</name>
<evidence type="ECO:0000256" key="1">
    <source>
        <dbReference type="SAM" id="Coils"/>
    </source>
</evidence>
<dbReference type="InParanoid" id="A0A1S3HAU0"/>
<protein>
    <submittedName>
        <fullName evidence="4">Nuclear receptor-binding factor 2-like</fullName>
    </submittedName>
</protein>
<evidence type="ECO:0000259" key="2">
    <source>
        <dbReference type="Pfam" id="PF17169"/>
    </source>
</evidence>
<dbReference type="Gene3D" id="1.20.58.80">
    <property type="entry name" value="Phosphotransferase system, lactose/cellobiose-type IIA subunit"/>
    <property type="match status" value="1"/>
</dbReference>
<dbReference type="GeneID" id="106153673"/>
<reference evidence="4" key="1">
    <citation type="submission" date="2025-08" db="UniProtKB">
        <authorList>
            <consortium name="RefSeq"/>
        </authorList>
    </citation>
    <scope>IDENTIFICATION</scope>
    <source>
        <tissue evidence="4">Gonads</tissue>
    </source>
</reference>
<keyword evidence="3" id="KW-1185">Reference proteome</keyword>
<dbReference type="RefSeq" id="XP_013383157.1">
    <property type="nucleotide sequence ID" value="XM_013527703.1"/>
</dbReference>
<dbReference type="Proteomes" id="UP000085678">
    <property type="component" value="Unplaced"/>
</dbReference>
<dbReference type="OMA" id="KCHETVA"/>
<feature type="coiled-coil region" evidence="1">
    <location>
        <begin position="186"/>
        <end position="213"/>
    </location>
</feature>
<dbReference type="PANTHER" id="PTHR14964:SF2">
    <property type="entry name" value="NUCLEAR RECEPTOR-BINDING FACTOR 2"/>
    <property type="match status" value="1"/>
</dbReference>
<dbReference type="AlphaFoldDB" id="A0A1S3HAU0"/>
<dbReference type="InterPro" id="IPR033393">
    <property type="entry name" value="NRBF2_MIT"/>
</dbReference>
<dbReference type="Pfam" id="PF17169">
    <property type="entry name" value="NRBF2_MIT"/>
    <property type="match status" value="1"/>
</dbReference>
<dbReference type="GO" id="GO:0006914">
    <property type="term" value="P:autophagy"/>
    <property type="evidence" value="ECO:0007669"/>
    <property type="project" value="InterPro"/>
</dbReference>
<dbReference type="OrthoDB" id="3694230at2759"/>
<dbReference type="PANTHER" id="PTHR14964">
    <property type="entry name" value="NUCLEAR RECEPTOR BINDING FACTOR 2"/>
    <property type="match status" value="1"/>
</dbReference>
<feature type="domain" description="Nuclear receptor-binding factor 2 MIT" evidence="2">
    <location>
        <begin position="2"/>
        <end position="82"/>
    </location>
</feature>
<organism evidence="3 4">
    <name type="scientific">Lingula anatina</name>
    <name type="common">Brachiopod</name>
    <name type="synonym">Lingula unguis</name>
    <dbReference type="NCBI Taxonomy" id="7574"/>
    <lineage>
        <taxon>Eukaryota</taxon>
        <taxon>Metazoa</taxon>
        <taxon>Spiralia</taxon>
        <taxon>Lophotrochozoa</taxon>
        <taxon>Brachiopoda</taxon>
        <taxon>Linguliformea</taxon>
        <taxon>Lingulata</taxon>
        <taxon>Lingulida</taxon>
        <taxon>Linguloidea</taxon>
        <taxon>Lingulidae</taxon>
        <taxon>Lingula</taxon>
    </lineage>
</organism>
<gene>
    <name evidence="4" type="primary">LOC106153673</name>
</gene>
<dbReference type="SUPFAM" id="SSF140361">
    <property type="entry name" value="MIT domain-like"/>
    <property type="match status" value="1"/>
</dbReference>
<dbReference type="KEGG" id="lak:106153673"/>
<proteinExistence type="predicted"/>